<accession>A0ABU9ZX23</accession>
<feature type="transmembrane region" description="Helical" evidence="5">
    <location>
        <begin position="12"/>
        <end position="30"/>
    </location>
</feature>
<dbReference type="PANTHER" id="PTHR37422:SF13">
    <property type="entry name" value="LIPOPOLYSACCHARIDE BIOSYNTHESIS PROTEIN PA4999-RELATED"/>
    <property type="match status" value="1"/>
</dbReference>
<keyword evidence="3 5" id="KW-1133">Transmembrane helix</keyword>
<comment type="caution">
    <text evidence="7">The sequence shown here is derived from an EMBL/GenBank/DDBJ whole genome shotgun (WGS) entry which is preliminary data.</text>
</comment>
<keyword evidence="7" id="KW-0436">Ligase</keyword>
<feature type="transmembrane region" description="Helical" evidence="5">
    <location>
        <begin position="95"/>
        <end position="112"/>
    </location>
</feature>
<organism evidence="7 8">
    <name type="scientific">Methylobacterium ajmalii</name>
    <dbReference type="NCBI Taxonomy" id="2738439"/>
    <lineage>
        <taxon>Bacteria</taxon>
        <taxon>Pseudomonadati</taxon>
        <taxon>Pseudomonadota</taxon>
        <taxon>Alphaproteobacteria</taxon>
        <taxon>Hyphomicrobiales</taxon>
        <taxon>Methylobacteriaceae</taxon>
        <taxon>Methylobacterium</taxon>
    </lineage>
</organism>
<evidence type="ECO:0000313" key="8">
    <source>
        <dbReference type="Proteomes" id="UP001407347"/>
    </source>
</evidence>
<feature type="transmembrane region" description="Helical" evidence="5">
    <location>
        <begin position="383"/>
        <end position="407"/>
    </location>
</feature>
<dbReference type="Pfam" id="PF04932">
    <property type="entry name" value="Wzy_C"/>
    <property type="match status" value="1"/>
</dbReference>
<gene>
    <name evidence="7" type="ORF">PUR29_21285</name>
</gene>
<proteinExistence type="predicted"/>
<evidence type="ECO:0000256" key="3">
    <source>
        <dbReference type="ARBA" id="ARBA00022989"/>
    </source>
</evidence>
<feature type="transmembrane region" description="Helical" evidence="5">
    <location>
        <begin position="173"/>
        <end position="195"/>
    </location>
</feature>
<evidence type="ECO:0000313" key="7">
    <source>
        <dbReference type="EMBL" id="MEN3236088.1"/>
    </source>
</evidence>
<comment type="subcellular location">
    <subcellularLocation>
        <location evidence="1">Membrane</location>
        <topology evidence="1">Multi-pass membrane protein</topology>
    </subcellularLocation>
</comment>
<protein>
    <submittedName>
        <fullName evidence="7">O-antigen ligase family protein</fullName>
    </submittedName>
</protein>
<dbReference type="InterPro" id="IPR051533">
    <property type="entry name" value="WaaL-like"/>
</dbReference>
<reference evidence="7 8" key="1">
    <citation type="journal article" date="2023" name="PLoS ONE">
        <title>Complete genome assembly of Hawai'i environmental nontuberculous mycobacteria reveals unexpected co-isolation with methylobacteria.</title>
        <authorList>
            <person name="Hendrix J."/>
            <person name="Epperson L.E."/>
            <person name="Tong E.I."/>
            <person name="Chan Y.L."/>
            <person name="Hasan N.A."/>
            <person name="Dawrs S.N."/>
            <person name="Norton G.J."/>
            <person name="Virdi R."/>
            <person name="Crooks J.L."/>
            <person name="Chan E.D."/>
            <person name="Honda J.R."/>
            <person name="Strong M."/>
        </authorList>
    </citation>
    <scope>NUCLEOTIDE SEQUENCE [LARGE SCALE GENOMIC DNA]</scope>
    <source>
        <strain evidence="7 8">NJH_HI04-1</strain>
    </source>
</reference>
<evidence type="ECO:0000256" key="4">
    <source>
        <dbReference type="ARBA" id="ARBA00023136"/>
    </source>
</evidence>
<feature type="domain" description="O-antigen ligase-related" evidence="6">
    <location>
        <begin position="250"/>
        <end position="393"/>
    </location>
</feature>
<feature type="transmembrane region" description="Helical" evidence="5">
    <location>
        <begin position="288"/>
        <end position="311"/>
    </location>
</feature>
<keyword evidence="2 5" id="KW-0812">Transmembrane</keyword>
<feature type="transmembrane region" description="Helical" evidence="5">
    <location>
        <begin position="63"/>
        <end position="80"/>
    </location>
</feature>
<evidence type="ECO:0000256" key="2">
    <source>
        <dbReference type="ARBA" id="ARBA00022692"/>
    </source>
</evidence>
<evidence type="ECO:0000256" key="1">
    <source>
        <dbReference type="ARBA" id="ARBA00004141"/>
    </source>
</evidence>
<sequence length="468" mass="48918">MRRAASLLDRSTVLIPLLVGAGWAGGVALGPRLGPVVYAAPALAAVLAVLAIVLAGAAAARPAGVAILLVVVLAGLTIAFDQRQEGEVGLTPQNFLKLVVWLFLALVTLLQARRFLWMMRDPVLALAGLHVLVALVSTAWSLAPLYTLVNGIGLVGYLGLACLVAVRLPERTALRVTTGSLFALIGGGLVIGTLLPDLGWIPPSHGEPQWRFQGLSGQPNVYAQQAGYLLTLALCARRERHLSRGAVLACLVVAILAILLSNSRTTLLACLLAWALVGLRERGRLRALAIPVGVAAALALLAGSLGGGTGLDGLFGGLTRSGSASELTTLTGRTEIWSVAADLIAQRPLLGWGYNGTEQLIADSVPTTFYGSHVNTHNMSVQLVLGLGFLGALPGLGFVAGLLWRLLRSPDPTRDQVTLLMVVSGLSEAPIFIMPALQNLVVFAVLARDAAWRVPHPTPRPPQEGAAP</sequence>
<dbReference type="RefSeq" id="WP_060849059.1">
    <property type="nucleotide sequence ID" value="NZ_JAQYXP010000003.1"/>
</dbReference>
<keyword evidence="4 5" id="KW-0472">Membrane</keyword>
<dbReference type="EMBL" id="JAQYXP010000003">
    <property type="protein sequence ID" value="MEN3236088.1"/>
    <property type="molecule type" value="Genomic_DNA"/>
</dbReference>
<feature type="transmembrane region" description="Helical" evidence="5">
    <location>
        <begin position="124"/>
        <end position="142"/>
    </location>
</feature>
<keyword evidence="8" id="KW-1185">Reference proteome</keyword>
<feature type="transmembrane region" description="Helical" evidence="5">
    <location>
        <begin position="36"/>
        <end position="56"/>
    </location>
</feature>
<evidence type="ECO:0000256" key="5">
    <source>
        <dbReference type="SAM" id="Phobius"/>
    </source>
</evidence>
<dbReference type="InterPro" id="IPR007016">
    <property type="entry name" value="O-antigen_ligase-rel_domated"/>
</dbReference>
<evidence type="ECO:0000259" key="6">
    <source>
        <dbReference type="Pfam" id="PF04932"/>
    </source>
</evidence>
<name>A0ABU9ZX23_9HYPH</name>
<dbReference type="Proteomes" id="UP001407347">
    <property type="component" value="Unassembled WGS sequence"/>
</dbReference>
<feature type="transmembrane region" description="Helical" evidence="5">
    <location>
        <begin position="148"/>
        <end position="166"/>
    </location>
</feature>
<dbReference type="PANTHER" id="PTHR37422">
    <property type="entry name" value="TEICHURONIC ACID BIOSYNTHESIS PROTEIN TUAE"/>
    <property type="match status" value="1"/>
</dbReference>
<dbReference type="GO" id="GO:0016874">
    <property type="term" value="F:ligase activity"/>
    <property type="evidence" value="ECO:0007669"/>
    <property type="project" value="UniProtKB-KW"/>
</dbReference>
<feature type="transmembrane region" description="Helical" evidence="5">
    <location>
        <begin position="246"/>
        <end position="276"/>
    </location>
</feature>